<protein>
    <submittedName>
        <fullName evidence="1">Uncharacterized protein</fullName>
    </submittedName>
</protein>
<keyword evidence="2" id="KW-1185">Reference proteome</keyword>
<organism evidence="1 2">
    <name type="scientific">Vibrio tapetis subsp. tapetis</name>
    <dbReference type="NCBI Taxonomy" id="1671868"/>
    <lineage>
        <taxon>Bacteria</taxon>
        <taxon>Pseudomonadati</taxon>
        <taxon>Pseudomonadota</taxon>
        <taxon>Gammaproteobacteria</taxon>
        <taxon>Vibrionales</taxon>
        <taxon>Vibrionaceae</taxon>
        <taxon>Vibrio</taxon>
    </lineage>
</organism>
<dbReference type="AlphaFoldDB" id="A0A2N8ZFV3"/>
<evidence type="ECO:0000313" key="2">
    <source>
        <dbReference type="Proteomes" id="UP000235828"/>
    </source>
</evidence>
<dbReference type="EMBL" id="LT960611">
    <property type="protein sequence ID" value="SON50787.1"/>
    <property type="molecule type" value="Genomic_DNA"/>
</dbReference>
<evidence type="ECO:0000313" key="1">
    <source>
        <dbReference type="EMBL" id="SON50787.1"/>
    </source>
</evidence>
<reference evidence="1 2" key="1">
    <citation type="submission" date="2017-10" db="EMBL/GenBank/DDBJ databases">
        <authorList>
            <person name="Banno H."/>
            <person name="Chua N.-H."/>
        </authorList>
    </citation>
    <scope>NUCLEOTIDE SEQUENCE [LARGE SCALE GENOMIC DNA]</scope>
    <source>
        <strain evidence="1">Vibrio tapetis CECT4600</strain>
    </source>
</reference>
<dbReference type="KEGG" id="vta:A2821"/>
<sequence length="38" mass="4243">MVERNLAKVEVIGSNPMYRSKFSLVLSTEEENGKVSLS</sequence>
<accession>A0A2N8ZFV3</accession>
<name>A0A2N8ZFV3_9VIBR</name>
<gene>
    <name evidence="1" type="ORF">VTAP4600_A2821</name>
</gene>
<dbReference type="Proteomes" id="UP000235828">
    <property type="component" value="Chromosome A"/>
</dbReference>
<proteinExistence type="predicted"/>